<evidence type="ECO:0000313" key="2">
    <source>
        <dbReference type="EMBL" id="SPF36944.1"/>
    </source>
</evidence>
<dbReference type="EMBL" id="OMOD01000079">
    <property type="protein sequence ID" value="SPF36944.1"/>
    <property type="molecule type" value="Genomic_DNA"/>
</dbReference>
<sequence>MARSKKAKTAAQISLDPPSEKARRGPKPNFPPGEVSLRAGNYRGFLANIWDRLWPKLSEAQTEDDVVSAFRQAFVGECDFIPSRAPLILKVKNERLFPKRRTTQINFIADSLAGLGVVTARRSRDICAEERARAKRAHQILRCEYYIECSCGYSGPSHDHACRWCRTTIPDTLLPATGIDFM</sequence>
<proteinExistence type="predicted"/>
<protein>
    <submittedName>
        <fullName evidence="2">Uncharacterized protein</fullName>
    </submittedName>
</protein>
<feature type="region of interest" description="Disordered" evidence="1">
    <location>
        <begin position="1"/>
        <end position="33"/>
    </location>
</feature>
<reference evidence="3" key="1">
    <citation type="submission" date="2018-02" db="EMBL/GenBank/DDBJ databases">
        <authorList>
            <person name="Hausmann B."/>
        </authorList>
    </citation>
    <scope>NUCLEOTIDE SEQUENCE [LARGE SCALE GENOMIC DNA]</scope>
    <source>
        <strain evidence="3">Peat soil MAG SbA1</strain>
    </source>
</reference>
<evidence type="ECO:0000313" key="3">
    <source>
        <dbReference type="Proteomes" id="UP000238701"/>
    </source>
</evidence>
<organism evidence="2 3">
    <name type="scientific">Candidatus Sulfotelmatobacter kueseliae</name>
    <dbReference type="NCBI Taxonomy" id="2042962"/>
    <lineage>
        <taxon>Bacteria</taxon>
        <taxon>Pseudomonadati</taxon>
        <taxon>Acidobacteriota</taxon>
        <taxon>Terriglobia</taxon>
        <taxon>Terriglobales</taxon>
        <taxon>Candidatus Korobacteraceae</taxon>
        <taxon>Candidatus Sulfotelmatobacter</taxon>
    </lineage>
</organism>
<dbReference type="AlphaFoldDB" id="A0A2U3KBA6"/>
<name>A0A2U3KBA6_9BACT</name>
<gene>
    <name evidence="2" type="ORF">SBA1_170060</name>
</gene>
<dbReference type="Proteomes" id="UP000238701">
    <property type="component" value="Unassembled WGS sequence"/>
</dbReference>
<evidence type="ECO:0000256" key="1">
    <source>
        <dbReference type="SAM" id="MobiDB-lite"/>
    </source>
</evidence>
<accession>A0A2U3KBA6</accession>